<dbReference type="EMBL" id="CAJHUC010000591">
    <property type="protein sequence ID" value="CAD7697016.1"/>
    <property type="molecule type" value="Genomic_DNA"/>
</dbReference>
<dbReference type="Proteomes" id="UP000708148">
    <property type="component" value="Unassembled WGS sequence"/>
</dbReference>
<proteinExistence type="predicted"/>
<reference evidence="2" key="1">
    <citation type="submission" date="2020-12" db="EMBL/GenBank/DDBJ databases">
        <authorList>
            <person name="Iha C."/>
        </authorList>
    </citation>
    <scope>NUCLEOTIDE SEQUENCE</scope>
</reference>
<feature type="compositionally biased region" description="Gly residues" evidence="1">
    <location>
        <begin position="81"/>
        <end position="90"/>
    </location>
</feature>
<accession>A0A8S1IPF0</accession>
<sequence>MWPQSAHTVTPNPTPTPTSPPTFSDPHGQILQIKRNAGVDQTRATPRHTHKRPQAHHQQRSVGMTSGQPAKPAQEDALGYDPGGGSGASGPGHLWHVVLS</sequence>
<name>A0A8S1IPF0_9CHLO</name>
<feature type="compositionally biased region" description="Basic residues" evidence="1">
    <location>
        <begin position="45"/>
        <end position="59"/>
    </location>
</feature>
<dbReference type="AlphaFoldDB" id="A0A8S1IPF0"/>
<comment type="caution">
    <text evidence="2">The sequence shown here is derived from an EMBL/GenBank/DDBJ whole genome shotgun (WGS) entry which is preliminary data.</text>
</comment>
<evidence type="ECO:0000313" key="2">
    <source>
        <dbReference type="EMBL" id="CAD7697016.1"/>
    </source>
</evidence>
<keyword evidence="3" id="KW-1185">Reference proteome</keyword>
<feature type="region of interest" description="Disordered" evidence="1">
    <location>
        <begin position="1"/>
        <end position="100"/>
    </location>
</feature>
<evidence type="ECO:0000256" key="1">
    <source>
        <dbReference type="SAM" id="MobiDB-lite"/>
    </source>
</evidence>
<organism evidence="2 3">
    <name type="scientific">Ostreobium quekettii</name>
    <dbReference type="NCBI Taxonomy" id="121088"/>
    <lineage>
        <taxon>Eukaryota</taxon>
        <taxon>Viridiplantae</taxon>
        <taxon>Chlorophyta</taxon>
        <taxon>core chlorophytes</taxon>
        <taxon>Ulvophyceae</taxon>
        <taxon>TCBD clade</taxon>
        <taxon>Bryopsidales</taxon>
        <taxon>Ostreobineae</taxon>
        <taxon>Ostreobiaceae</taxon>
        <taxon>Ostreobium</taxon>
    </lineage>
</organism>
<protein>
    <submittedName>
        <fullName evidence="2">Uncharacterized protein</fullName>
    </submittedName>
</protein>
<gene>
    <name evidence="2" type="ORF">OSTQU699_LOCUS2377</name>
</gene>
<evidence type="ECO:0000313" key="3">
    <source>
        <dbReference type="Proteomes" id="UP000708148"/>
    </source>
</evidence>